<reference evidence="1 3" key="1">
    <citation type="journal article" date="2012" name="Nat. Biotechnol.">
        <title>Reference genome sequence of the model plant Setaria.</title>
        <authorList>
            <person name="Bennetzen J.L."/>
            <person name="Schmutz J."/>
            <person name="Wang H."/>
            <person name="Percifield R."/>
            <person name="Hawkins J."/>
            <person name="Pontaroli A.C."/>
            <person name="Estep M."/>
            <person name="Feng L."/>
            <person name="Vaughn J.N."/>
            <person name="Grimwood J."/>
            <person name="Jenkins J."/>
            <person name="Barry K."/>
            <person name="Lindquist E."/>
            <person name="Hellsten U."/>
            <person name="Deshpande S."/>
            <person name="Wang X."/>
            <person name="Wu X."/>
            <person name="Mitros T."/>
            <person name="Triplett J."/>
            <person name="Yang X."/>
            <person name="Ye C.Y."/>
            <person name="Mauro-Herrera M."/>
            <person name="Wang L."/>
            <person name="Li P."/>
            <person name="Sharma M."/>
            <person name="Sharma R."/>
            <person name="Ronald P.C."/>
            <person name="Panaud O."/>
            <person name="Kellogg E.A."/>
            <person name="Brutnell T.P."/>
            <person name="Doust A.N."/>
            <person name="Tuskan G.A."/>
            <person name="Rokhsar D."/>
            <person name="Devos K.M."/>
        </authorList>
    </citation>
    <scope>NUCLEOTIDE SEQUENCE [LARGE SCALE GENOMIC DNA]</scope>
    <source>
        <strain evidence="3">cv. Yugu1</strain>
        <strain evidence="1">Yugu1</strain>
    </source>
</reference>
<protein>
    <submittedName>
        <fullName evidence="1 2">Uncharacterized protein</fullName>
    </submittedName>
</protein>
<evidence type="ECO:0000313" key="3">
    <source>
        <dbReference type="Proteomes" id="UP000004995"/>
    </source>
</evidence>
<reference evidence="1" key="2">
    <citation type="submission" date="2015-07" db="EMBL/GenBank/DDBJ databases">
        <authorList>
            <person name="Noorani M."/>
        </authorList>
    </citation>
    <scope>NUCLEOTIDE SEQUENCE</scope>
    <source>
        <strain evidence="1">Yugu1</strain>
    </source>
</reference>
<gene>
    <name evidence="1" type="ORF">SETIT_2G138900v2</name>
</gene>
<dbReference type="EMBL" id="CM003529">
    <property type="protein sequence ID" value="RCV10816.1"/>
    <property type="molecule type" value="Genomic_DNA"/>
</dbReference>
<evidence type="ECO:0000313" key="2">
    <source>
        <dbReference type="EnsemblPlants" id="KQL23672"/>
    </source>
</evidence>
<evidence type="ECO:0000313" key="1">
    <source>
        <dbReference type="EMBL" id="RCV10816.1"/>
    </source>
</evidence>
<dbReference type="EnsemblPlants" id="KQL23672">
    <property type="protein sequence ID" value="KQL23672"/>
    <property type="gene ID" value="SETIT_032672mg"/>
</dbReference>
<dbReference type="EMBL" id="AGNK02000897">
    <property type="status" value="NOT_ANNOTATED_CDS"/>
    <property type="molecule type" value="Genomic_DNA"/>
</dbReference>
<name>K4A1C9_SETIT</name>
<dbReference type="CDD" id="cd00303">
    <property type="entry name" value="retropepsin_like"/>
    <property type="match status" value="1"/>
</dbReference>
<dbReference type="Gramene" id="KQL23672">
    <property type="protein sequence ID" value="KQL23672"/>
    <property type="gene ID" value="SETIT_032672mg"/>
</dbReference>
<reference evidence="2" key="3">
    <citation type="submission" date="2018-08" db="UniProtKB">
        <authorList>
            <consortium name="EnsemblPlants"/>
        </authorList>
    </citation>
    <scope>IDENTIFICATION</scope>
    <source>
        <strain evidence="2">Yugu1</strain>
    </source>
</reference>
<accession>K4A1C9</accession>
<dbReference type="AlphaFoldDB" id="K4A1C9"/>
<proteinExistence type="predicted"/>
<dbReference type="Proteomes" id="UP000004995">
    <property type="component" value="Unassembled WGS sequence"/>
</dbReference>
<keyword evidence="3" id="KW-1185">Reference proteome</keyword>
<dbReference type="OMA" id="GRDHKCN"/>
<organism evidence="2 3">
    <name type="scientific">Setaria italica</name>
    <name type="common">Foxtail millet</name>
    <name type="synonym">Panicum italicum</name>
    <dbReference type="NCBI Taxonomy" id="4555"/>
    <lineage>
        <taxon>Eukaryota</taxon>
        <taxon>Viridiplantae</taxon>
        <taxon>Streptophyta</taxon>
        <taxon>Embryophyta</taxon>
        <taxon>Tracheophyta</taxon>
        <taxon>Spermatophyta</taxon>
        <taxon>Magnoliopsida</taxon>
        <taxon>Liliopsida</taxon>
        <taxon>Poales</taxon>
        <taxon>Poaceae</taxon>
        <taxon>PACMAD clade</taxon>
        <taxon>Panicoideae</taxon>
        <taxon>Panicodae</taxon>
        <taxon>Paniceae</taxon>
        <taxon>Cenchrinae</taxon>
        <taxon>Setaria</taxon>
    </lineage>
</organism>
<dbReference type="HOGENOM" id="CLU_1087412_0_0_1"/>
<sequence>MHKVLMHNDRYDVLFVNIFIDGLKLDIRATIILLHKPQTIDAAAPLAFMQAELLEVSQWRYFARNARNHNKFNDKSSTSISSPSPGVLGSSPIVEVKNNGKLKYKDKLQALMSQRRKMGQCMKCADKWRQDHKCLAHVLLHVMEELLEVMHMEVNDVESDGESGSDEDLLAFSLCATNGIQGNKTIRMHGKIQNKEVLILIDSGSLSTFLHIEEALTMQVTVASGGKLASTQQVCDLTWWVEGNTFTTFSRVLELP</sequence>
<dbReference type="OrthoDB" id="693624at2759"/>
<dbReference type="eggNOG" id="KOG0017">
    <property type="taxonomic scope" value="Eukaryota"/>
</dbReference>